<dbReference type="InterPro" id="IPR051200">
    <property type="entry name" value="Host-pathogen_enzymatic-act"/>
</dbReference>
<dbReference type="InterPro" id="IPR036909">
    <property type="entry name" value="Cyt_c-like_dom_sf"/>
</dbReference>
<evidence type="ECO:0000256" key="4">
    <source>
        <dbReference type="PROSITE-ProRule" id="PRU00433"/>
    </source>
</evidence>
<feature type="domain" description="Cytochrome c" evidence="5">
    <location>
        <begin position="606"/>
        <end position="696"/>
    </location>
</feature>
<organism evidence="6 7">
    <name type="scientific">Eiseniibacteriota bacterium</name>
    <dbReference type="NCBI Taxonomy" id="2212470"/>
    <lineage>
        <taxon>Bacteria</taxon>
        <taxon>Candidatus Eiseniibacteriota</taxon>
    </lineage>
</organism>
<evidence type="ECO:0000256" key="3">
    <source>
        <dbReference type="ARBA" id="ARBA00023004"/>
    </source>
</evidence>
<dbReference type="PROSITE" id="PS51007">
    <property type="entry name" value="CYTC"/>
    <property type="match status" value="1"/>
</dbReference>
<name>A0A538SPJ7_UNCEI</name>
<keyword evidence="1 4" id="KW-0349">Heme</keyword>
<dbReference type="Gene3D" id="1.10.760.10">
    <property type="entry name" value="Cytochrome c-like domain"/>
    <property type="match status" value="1"/>
</dbReference>
<dbReference type="PANTHER" id="PTHR47197">
    <property type="entry name" value="PROTEIN NIRF"/>
    <property type="match status" value="1"/>
</dbReference>
<dbReference type="GO" id="GO:0009055">
    <property type="term" value="F:electron transfer activity"/>
    <property type="evidence" value="ECO:0007669"/>
    <property type="project" value="InterPro"/>
</dbReference>
<dbReference type="AlphaFoldDB" id="A0A538SPJ7"/>
<dbReference type="Gene3D" id="2.130.10.10">
    <property type="entry name" value="YVTN repeat-like/Quinoprotein amine dehydrogenase"/>
    <property type="match status" value="2"/>
</dbReference>
<protein>
    <recommendedName>
        <fullName evidence="5">Cytochrome c domain-containing protein</fullName>
    </recommendedName>
</protein>
<evidence type="ECO:0000256" key="2">
    <source>
        <dbReference type="ARBA" id="ARBA00022723"/>
    </source>
</evidence>
<evidence type="ECO:0000259" key="5">
    <source>
        <dbReference type="PROSITE" id="PS51007"/>
    </source>
</evidence>
<dbReference type="InterPro" id="IPR011048">
    <property type="entry name" value="Haem_d1_sf"/>
</dbReference>
<dbReference type="InterPro" id="IPR025965">
    <property type="entry name" value="FlgD/Vpr_Ig-like"/>
</dbReference>
<dbReference type="Gene3D" id="2.60.40.4070">
    <property type="match status" value="1"/>
</dbReference>
<keyword evidence="2 4" id="KW-0479">Metal-binding</keyword>
<evidence type="ECO:0000313" key="6">
    <source>
        <dbReference type="EMBL" id="TMQ53302.1"/>
    </source>
</evidence>
<dbReference type="SUPFAM" id="SSF51004">
    <property type="entry name" value="C-terminal (heme d1) domain of cytochrome cd1-nitrite reductase"/>
    <property type="match status" value="1"/>
</dbReference>
<accession>A0A538SPJ7</accession>
<comment type="caution">
    <text evidence="6">The sequence shown here is derived from an EMBL/GenBank/DDBJ whole genome shotgun (WGS) entry which is preliminary data.</text>
</comment>
<evidence type="ECO:0000256" key="1">
    <source>
        <dbReference type="ARBA" id="ARBA00022617"/>
    </source>
</evidence>
<keyword evidence="3 4" id="KW-0408">Iron</keyword>
<dbReference type="SUPFAM" id="SSF46626">
    <property type="entry name" value="Cytochrome c"/>
    <property type="match status" value="2"/>
</dbReference>
<dbReference type="InterPro" id="IPR009056">
    <property type="entry name" value="Cyt_c-like_dom"/>
</dbReference>
<dbReference type="Proteomes" id="UP000319829">
    <property type="component" value="Unassembled WGS sequence"/>
</dbReference>
<dbReference type="InterPro" id="IPR015943">
    <property type="entry name" value="WD40/YVTN_repeat-like_dom_sf"/>
</dbReference>
<dbReference type="EMBL" id="VBOU01000088">
    <property type="protein sequence ID" value="TMQ53302.1"/>
    <property type="molecule type" value="Genomic_DNA"/>
</dbReference>
<dbReference type="GO" id="GO:0046872">
    <property type="term" value="F:metal ion binding"/>
    <property type="evidence" value="ECO:0007669"/>
    <property type="project" value="UniProtKB-KW"/>
</dbReference>
<gene>
    <name evidence="6" type="ORF">E6K74_09770</name>
</gene>
<evidence type="ECO:0000313" key="7">
    <source>
        <dbReference type="Proteomes" id="UP000319829"/>
    </source>
</evidence>
<dbReference type="Pfam" id="PF13860">
    <property type="entry name" value="FlgD_ig"/>
    <property type="match status" value="1"/>
</dbReference>
<dbReference type="PANTHER" id="PTHR47197:SF3">
    <property type="entry name" value="DIHYDRO-HEME D1 DEHYDROGENASE"/>
    <property type="match status" value="1"/>
</dbReference>
<dbReference type="GO" id="GO:0020037">
    <property type="term" value="F:heme binding"/>
    <property type="evidence" value="ECO:0007669"/>
    <property type="project" value="InterPro"/>
</dbReference>
<reference evidence="6 7" key="1">
    <citation type="journal article" date="2019" name="Nat. Microbiol.">
        <title>Mediterranean grassland soil C-N compound turnover is dependent on rainfall and depth, and is mediated by genomically divergent microorganisms.</title>
        <authorList>
            <person name="Diamond S."/>
            <person name="Andeer P.F."/>
            <person name="Li Z."/>
            <person name="Crits-Christoph A."/>
            <person name="Burstein D."/>
            <person name="Anantharaman K."/>
            <person name="Lane K.R."/>
            <person name="Thomas B.C."/>
            <person name="Pan C."/>
            <person name="Northen T.R."/>
            <person name="Banfield J.F."/>
        </authorList>
    </citation>
    <scope>NUCLEOTIDE SEQUENCE [LARGE SCALE GENOMIC DNA]</scope>
    <source>
        <strain evidence="6">WS_4</strain>
    </source>
</reference>
<sequence length="947" mass="101098">MLADRIQPVRPRRAAWLLLALAPALLVLIAVRTHDSVSSTPVTQDFRNFESFQVHPLAITPDGTKLLALNTPDARLEVFAIGAGTLDTLGEVPVGLEPVSVHAQNDSIAWVVNHLSDDVSVVDLRSLSVRGTLRVGDEPTDVAFAGSPERAFVCVSGEDAVKSFNPATLAPAFAPTPIFGRHPRALAVGGSGGSQVYVSVLDAGNRTTVIGAQAVTALGGPSPPSPPKNSGLPAAPEVGVIVQWNGTHWVDDGQPTAKIWDAGVPPGFSLPDVDVAVIDPNTGAVTANVSNVGTNNFNIAVDPASGTLFVTNTEAANRTRFEPNLRGRFARDQVTLIGSGGSGTVTPVHLNDHINYADSTGSQSERDLSLAEPVDIVVNSAGGKVYVAAMGSSKVGVLGPSGDVTNRITTGGAPSPPGIAPGEPRGPTGLALDATRHQLFALNRFTNSIAILDTDTETKIGEVALRFDPSPPEVRTGRRFLYDGAISAHGDLACATCHISGNFDNLAWDLGNPLGQMEASLQIPARQIHPMKGPMTTQSLRGLADSSPFHWRGDRLDFTRFNPAFRNLMGAPDSLSAADMQMYNDFIMTVVYPPNPNQTLNRKFAAFADSGRVEFETRPHDGGQPCATCHALPNGTNRVIFPGPILQESQDFKVPQLRNMYQKTGFALAAGAQKRGFGFLHDGSIDNIVDFLRLRVFSFPDTMARYEIEAFLLSFDTGMAPSVGRQLTINGSSKNSPGTTALLDSLYLEADLGNCDLIAHGKIAGVMKGFLYQPGHTFISDFNPEGTIQADTLRSWATTGGEITYMGVPPNSGMRMAIDRDRDGYRDRWELALHSKPWDPSSIPMVTAVAGAAAPRVARLDQNRPNPFNPETVIPYDSGPGGRVTLRVFDASGRLVRTLVDAVLPPGVHRARWNGRNDRGTAVASGRYFYRLAVGNTVRTRAMTLVR</sequence>
<proteinExistence type="predicted"/>